<evidence type="ECO:0000313" key="2">
    <source>
        <dbReference type="EMBL" id="RXS97011.1"/>
    </source>
</evidence>
<dbReference type="InterPro" id="IPR037523">
    <property type="entry name" value="VOC_core"/>
</dbReference>
<name>A0A4Q1SHF5_9BACT</name>
<keyword evidence="3" id="KW-1185">Reference proteome</keyword>
<dbReference type="InterPro" id="IPR029068">
    <property type="entry name" value="Glyas_Bleomycin-R_OHBP_Dase"/>
</dbReference>
<dbReference type="Proteomes" id="UP000290253">
    <property type="component" value="Unassembled WGS sequence"/>
</dbReference>
<dbReference type="Gene3D" id="3.30.720.110">
    <property type="match status" value="1"/>
</dbReference>
<dbReference type="InterPro" id="IPR004360">
    <property type="entry name" value="Glyas_Fos-R_dOase_dom"/>
</dbReference>
<dbReference type="RefSeq" id="WP_129206792.1">
    <property type="nucleotide sequence ID" value="NZ_BMGU01000001.1"/>
</dbReference>
<dbReference type="SUPFAM" id="SSF54593">
    <property type="entry name" value="Glyoxalase/Bleomycin resistance protein/Dihydroxybiphenyl dioxygenase"/>
    <property type="match status" value="1"/>
</dbReference>
<organism evidence="2 3">
    <name type="scientific">Silvibacterium dinghuense</name>
    <dbReference type="NCBI Taxonomy" id="1560006"/>
    <lineage>
        <taxon>Bacteria</taxon>
        <taxon>Pseudomonadati</taxon>
        <taxon>Acidobacteriota</taxon>
        <taxon>Terriglobia</taxon>
        <taxon>Terriglobales</taxon>
        <taxon>Acidobacteriaceae</taxon>
        <taxon>Silvibacterium</taxon>
    </lineage>
</organism>
<gene>
    <name evidence="2" type="ORF">ESZ00_03520</name>
</gene>
<dbReference type="OrthoDB" id="582242at2"/>
<dbReference type="AlphaFoldDB" id="A0A4Q1SHF5"/>
<proteinExistence type="predicted"/>
<dbReference type="Gene3D" id="3.30.720.120">
    <property type="match status" value="1"/>
</dbReference>
<comment type="caution">
    <text evidence="2">The sequence shown here is derived from an EMBL/GenBank/DDBJ whole genome shotgun (WGS) entry which is preliminary data.</text>
</comment>
<dbReference type="PROSITE" id="PS51819">
    <property type="entry name" value="VOC"/>
    <property type="match status" value="1"/>
</dbReference>
<feature type="domain" description="VOC" evidence="1">
    <location>
        <begin position="8"/>
        <end position="119"/>
    </location>
</feature>
<accession>A0A4Q1SHF5</accession>
<protein>
    <submittedName>
        <fullName evidence="2">Glyoxalase</fullName>
    </submittedName>
</protein>
<reference evidence="2 3" key="1">
    <citation type="journal article" date="2016" name="Int. J. Syst. Evol. Microbiol.">
        <title>Acidipila dinghuensis sp. nov., an acidobacterium isolated from forest soil.</title>
        <authorList>
            <person name="Jiang Y.W."/>
            <person name="Wang J."/>
            <person name="Chen M.H."/>
            <person name="Lv Y.Y."/>
            <person name="Qiu L.H."/>
        </authorList>
    </citation>
    <scope>NUCLEOTIDE SEQUENCE [LARGE SCALE GENOMIC DNA]</scope>
    <source>
        <strain evidence="2 3">DHOF10</strain>
    </source>
</reference>
<dbReference type="Pfam" id="PF00903">
    <property type="entry name" value="Glyoxalase"/>
    <property type="match status" value="1"/>
</dbReference>
<dbReference type="EMBL" id="SDMK01000001">
    <property type="protein sequence ID" value="RXS97011.1"/>
    <property type="molecule type" value="Genomic_DNA"/>
</dbReference>
<evidence type="ECO:0000259" key="1">
    <source>
        <dbReference type="PROSITE" id="PS51819"/>
    </source>
</evidence>
<sequence length="135" mass="15035">MRSNRSVPPCPVIPVLRYPDPGVAAAWLEAAFGFTVRLRIANHRIQMYASQGCFTIGEGDIAPNASALVQVRIENAWEHCEHARTAGAKILTEPQDFPYGERQYSAQDFFGHQWNFTETIADIEPESWGGTSVNL</sequence>
<evidence type="ECO:0000313" key="3">
    <source>
        <dbReference type="Proteomes" id="UP000290253"/>
    </source>
</evidence>